<evidence type="ECO:0000259" key="1">
    <source>
        <dbReference type="Pfam" id="PF14343"/>
    </source>
</evidence>
<proteinExistence type="predicted"/>
<gene>
    <name evidence="2" type="ORF">H9716_03380</name>
</gene>
<dbReference type="GO" id="GO:0008233">
    <property type="term" value="F:peptidase activity"/>
    <property type="evidence" value="ECO:0007669"/>
    <property type="project" value="UniProtKB-KW"/>
</dbReference>
<dbReference type="GO" id="GO:0006508">
    <property type="term" value="P:proteolysis"/>
    <property type="evidence" value="ECO:0007669"/>
    <property type="project" value="UniProtKB-KW"/>
</dbReference>
<evidence type="ECO:0000313" key="3">
    <source>
        <dbReference type="Proteomes" id="UP000886804"/>
    </source>
</evidence>
<sequence length="128" mass="14242">MTAGCVTALLLLYGCTAPKEEKVRDLEFTVAAEHEIPQELARIIAEKQQSPFKLTYSDNDSLYITVGYGEQAGGSYSIQVHELYLTENSIVIDTELLGPETGEQAGEETSYPYLVVRTEYSDLPVIFR</sequence>
<dbReference type="Proteomes" id="UP000886804">
    <property type="component" value="Unassembled WGS sequence"/>
</dbReference>
<accession>A0A9D2RJY2</accession>
<reference evidence="2" key="1">
    <citation type="journal article" date="2021" name="PeerJ">
        <title>Extensive microbial diversity within the chicken gut microbiome revealed by metagenomics and culture.</title>
        <authorList>
            <person name="Gilroy R."/>
            <person name="Ravi A."/>
            <person name="Getino M."/>
            <person name="Pursley I."/>
            <person name="Horton D.L."/>
            <person name="Alikhan N.F."/>
            <person name="Baker D."/>
            <person name="Gharbi K."/>
            <person name="Hall N."/>
            <person name="Watson M."/>
            <person name="Adriaenssens E.M."/>
            <person name="Foster-Nyarko E."/>
            <person name="Jarju S."/>
            <person name="Secka A."/>
            <person name="Antonio M."/>
            <person name="Oren A."/>
            <person name="Chaudhuri R.R."/>
            <person name="La Ragione R."/>
            <person name="Hildebrand F."/>
            <person name="Pallen M.J."/>
        </authorList>
    </citation>
    <scope>NUCLEOTIDE SEQUENCE</scope>
    <source>
        <strain evidence="2">CHK188-4685</strain>
    </source>
</reference>
<organism evidence="2 3">
    <name type="scientific">Candidatus Enterocloster faecavium</name>
    <dbReference type="NCBI Taxonomy" id="2838560"/>
    <lineage>
        <taxon>Bacteria</taxon>
        <taxon>Bacillati</taxon>
        <taxon>Bacillota</taxon>
        <taxon>Clostridia</taxon>
        <taxon>Lachnospirales</taxon>
        <taxon>Lachnospiraceae</taxon>
        <taxon>Enterocloster</taxon>
    </lineage>
</organism>
<reference evidence="2" key="2">
    <citation type="submission" date="2021-04" db="EMBL/GenBank/DDBJ databases">
        <authorList>
            <person name="Gilroy R."/>
        </authorList>
    </citation>
    <scope>NUCLEOTIDE SEQUENCE</scope>
    <source>
        <strain evidence="2">CHK188-4685</strain>
    </source>
</reference>
<comment type="caution">
    <text evidence="2">The sequence shown here is derived from an EMBL/GenBank/DDBJ whole genome shotgun (WGS) entry which is preliminary data.</text>
</comment>
<name>A0A9D2RJY2_9FIRM</name>
<keyword evidence="2" id="KW-0378">Hydrolase</keyword>
<dbReference type="EMBL" id="DWYS01000042">
    <property type="protein sequence ID" value="HJB06890.1"/>
    <property type="molecule type" value="Genomic_DNA"/>
</dbReference>
<keyword evidence="2" id="KW-0645">Protease</keyword>
<feature type="domain" description="PrcB C-terminal" evidence="1">
    <location>
        <begin position="62"/>
        <end position="119"/>
    </location>
</feature>
<evidence type="ECO:0000313" key="2">
    <source>
        <dbReference type="EMBL" id="HJB06890.1"/>
    </source>
</evidence>
<dbReference type="InterPro" id="IPR025748">
    <property type="entry name" value="PrcB_C_dom"/>
</dbReference>
<dbReference type="AlphaFoldDB" id="A0A9D2RJY2"/>
<protein>
    <submittedName>
        <fullName evidence="2">Protease complex subunit PrcB family protein</fullName>
    </submittedName>
</protein>
<dbReference type="Pfam" id="PF14343">
    <property type="entry name" value="PrcB_C"/>
    <property type="match status" value="1"/>
</dbReference>